<accession>A0ABX6E038</accession>
<dbReference type="Pfam" id="PF13646">
    <property type="entry name" value="HEAT_2"/>
    <property type="match status" value="2"/>
</dbReference>
<evidence type="ECO:0000313" key="3">
    <source>
        <dbReference type="Proteomes" id="UP000402241"/>
    </source>
</evidence>
<proteinExistence type="predicted"/>
<evidence type="ECO:0000313" key="2">
    <source>
        <dbReference type="EMBL" id="QGL47434.1"/>
    </source>
</evidence>
<dbReference type="EMBL" id="CP045309">
    <property type="protein sequence ID" value="QGL47434.1"/>
    <property type="molecule type" value="Genomic_DNA"/>
</dbReference>
<sequence length="375" mass="40181">MAAPMSWALTPPSPERPDLESHPMAPRGTIRAVNAREVAALFDAAAARSASAAGARDDEDRWELLRRAGKAGRLAARLAVTRTTSADVAVRSTACDLLGVASQSHEDIREDAASALISLAADEVEDAVRWSIARALGATGDVRATPVLLGLGESADAEIRLEVATSLPAVLGDDVDRSVVATLVNLCGDVDPEVRNWAAFALGWQSTVDGRPVRQALWERTSDSYGEAREEGIRGLARRRDPRALPLVAGLLAEESVHPSTFEAAAFLAHPSLVPLLEEFDPTSENVATALRECDPLRRAQRDASAMMLLDALHARLPDVEMAMFGDRFELGLELEVIDGSSGNRTARWSVESLLKRAEGDPHLAARLAAGDLRR</sequence>
<reference evidence="2 3" key="1">
    <citation type="submission" date="2019-10" db="EMBL/GenBank/DDBJ databases">
        <title>Genome Sequence of Micromonospora terminaliae DSM 101760.</title>
        <authorList>
            <person name="Guo L."/>
        </authorList>
    </citation>
    <scope>NUCLEOTIDE SEQUENCE [LARGE SCALE GENOMIC DNA]</scope>
    <source>
        <strain evidence="2 3">DSM 101760</strain>
    </source>
</reference>
<evidence type="ECO:0008006" key="4">
    <source>
        <dbReference type="Google" id="ProtNLM"/>
    </source>
</evidence>
<dbReference type="InterPro" id="IPR011989">
    <property type="entry name" value="ARM-like"/>
</dbReference>
<name>A0ABX6E038_9ACTN</name>
<protein>
    <recommendedName>
        <fullName evidence="4">HEAT repeat domain-containing protein</fullName>
    </recommendedName>
</protein>
<gene>
    <name evidence="2" type="ORF">GCE86_10575</name>
</gene>
<organism evidence="2 3">
    <name type="scientific">Micromonospora terminaliae</name>
    <dbReference type="NCBI Taxonomy" id="1914461"/>
    <lineage>
        <taxon>Bacteria</taxon>
        <taxon>Bacillati</taxon>
        <taxon>Actinomycetota</taxon>
        <taxon>Actinomycetes</taxon>
        <taxon>Micromonosporales</taxon>
        <taxon>Micromonosporaceae</taxon>
        <taxon>Micromonospora</taxon>
    </lineage>
</organism>
<dbReference type="InterPro" id="IPR016024">
    <property type="entry name" value="ARM-type_fold"/>
</dbReference>
<dbReference type="Gene3D" id="1.25.10.10">
    <property type="entry name" value="Leucine-rich Repeat Variant"/>
    <property type="match status" value="1"/>
</dbReference>
<evidence type="ECO:0000256" key="1">
    <source>
        <dbReference type="SAM" id="MobiDB-lite"/>
    </source>
</evidence>
<keyword evidence="3" id="KW-1185">Reference proteome</keyword>
<feature type="region of interest" description="Disordered" evidence="1">
    <location>
        <begin position="1"/>
        <end position="25"/>
    </location>
</feature>
<dbReference type="SUPFAM" id="SSF48371">
    <property type="entry name" value="ARM repeat"/>
    <property type="match status" value="1"/>
</dbReference>
<dbReference type="Proteomes" id="UP000402241">
    <property type="component" value="Chromosome"/>
</dbReference>